<sequence length="60" mass="6487">MGTPIQKPNSESNPDITLPENRTVAKQGGTIAGNARKQIEKKSGKKVITKSSAKRLKLIK</sequence>
<protein>
    <submittedName>
        <fullName evidence="2">Uncharacterized protein</fullName>
    </submittedName>
</protein>
<name>A0A1F7GCC9_9BACT</name>
<proteinExistence type="predicted"/>
<gene>
    <name evidence="2" type="ORF">A2690_04280</name>
</gene>
<evidence type="ECO:0000313" key="3">
    <source>
        <dbReference type="Proteomes" id="UP000178372"/>
    </source>
</evidence>
<comment type="caution">
    <text evidence="2">The sequence shown here is derived from an EMBL/GenBank/DDBJ whole genome shotgun (WGS) entry which is preliminary data.</text>
</comment>
<dbReference type="EMBL" id="MFZF01000016">
    <property type="protein sequence ID" value="OGK16538.1"/>
    <property type="molecule type" value="Genomic_DNA"/>
</dbReference>
<dbReference type="Proteomes" id="UP000178372">
    <property type="component" value="Unassembled WGS sequence"/>
</dbReference>
<dbReference type="AlphaFoldDB" id="A0A1F7GCC9"/>
<organism evidence="2 3">
    <name type="scientific">Candidatus Roizmanbacteria bacterium RIFCSPHIGHO2_01_FULL_39_12b</name>
    <dbReference type="NCBI Taxonomy" id="1802030"/>
    <lineage>
        <taxon>Bacteria</taxon>
        <taxon>Candidatus Roizmaniibacteriota</taxon>
    </lineage>
</organism>
<accession>A0A1F7GCC9</accession>
<feature type="compositionally biased region" description="Basic residues" evidence="1">
    <location>
        <begin position="43"/>
        <end position="60"/>
    </location>
</feature>
<feature type="region of interest" description="Disordered" evidence="1">
    <location>
        <begin position="1"/>
        <end position="60"/>
    </location>
</feature>
<evidence type="ECO:0000313" key="2">
    <source>
        <dbReference type="EMBL" id="OGK16538.1"/>
    </source>
</evidence>
<reference evidence="2 3" key="1">
    <citation type="journal article" date="2016" name="Nat. Commun.">
        <title>Thousands of microbial genomes shed light on interconnected biogeochemical processes in an aquifer system.</title>
        <authorList>
            <person name="Anantharaman K."/>
            <person name="Brown C.T."/>
            <person name="Hug L.A."/>
            <person name="Sharon I."/>
            <person name="Castelle C.J."/>
            <person name="Probst A.J."/>
            <person name="Thomas B.C."/>
            <person name="Singh A."/>
            <person name="Wilkins M.J."/>
            <person name="Karaoz U."/>
            <person name="Brodie E.L."/>
            <person name="Williams K.H."/>
            <person name="Hubbard S.S."/>
            <person name="Banfield J.F."/>
        </authorList>
    </citation>
    <scope>NUCLEOTIDE SEQUENCE [LARGE SCALE GENOMIC DNA]</scope>
</reference>
<evidence type="ECO:0000256" key="1">
    <source>
        <dbReference type="SAM" id="MobiDB-lite"/>
    </source>
</evidence>
<feature type="compositionally biased region" description="Polar residues" evidence="1">
    <location>
        <begin position="1"/>
        <end position="15"/>
    </location>
</feature>